<reference evidence="3 4" key="1">
    <citation type="submission" date="2024-08" db="EMBL/GenBank/DDBJ databases">
        <authorList>
            <person name="Ishaq N."/>
        </authorList>
    </citation>
    <scope>NUCLEOTIDE SEQUENCE [LARGE SCALE GENOMIC DNA]</scope>
    <source>
        <strain evidence="3 4">JCM 30400</strain>
    </source>
</reference>
<comment type="caution">
    <text evidence="3">The sequence shown here is derived from an EMBL/GenBank/DDBJ whole genome shotgun (WGS) entry which is preliminary data.</text>
</comment>
<dbReference type="InterPro" id="IPR050229">
    <property type="entry name" value="GlpE_sulfurtransferase"/>
</dbReference>
<keyword evidence="1" id="KW-1133">Transmembrane helix</keyword>
<gene>
    <name evidence="3" type="ORF">ACCI51_11960</name>
</gene>
<dbReference type="SMART" id="SM00450">
    <property type="entry name" value="RHOD"/>
    <property type="match status" value="1"/>
</dbReference>
<dbReference type="PANTHER" id="PTHR43031">
    <property type="entry name" value="FAD-DEPENDENT OXIDOREDUCTASE"/>
    <property type="match status" value="1"/>
</dbReference>
<dbReference type="PROSITE" id="PS50206">
    <property type="entry name" value="RHODANESE_3"/>
    <property type="match status" value="1"/>
</dbReference>
<feature type="domain" description="Rhodanese" evidence="2">
    <location>
        <begin position="85"/>
        <end position="174"/>
    </location>
</feature>
<evidence type="ECO:0000259" key="2">
    <source>
        <dbReference type="PROSITE" id="PS50206"/>
    </source>
</evidence>
<organism evidence="3 4">
    <name type="scientific">Microbulbifer echini</name>
    <dbReference type="NCBI Taxonomy" id="1529067"/>
    <lineage>
        <taxon>Bacteria</taxon>
        <taxon>Pseudomonadati</taxon>
        <taxon>Pseudomonadota</taxon>
        <taxon>Gammaproteobacteria</taxon>
        <taxon>Cellvibrionales</taxon>
        <taxon>Microbulbiferaceae</taxon>
        <taxon>Microbulbifer</taxon>
    </lineage>
</organism>
<evidence type="ECO:0000313" key="4">
    <source>
        <dbReference type="Proteomes" id="UP001569414"/>
    </source>
</evidence>
<keyword evidence="1" id="KW-0472">Membrane</keyword>
<accession>A0ABV4NNZ6</accession>
<evidence type="ECO:0000256" key="1">
    <source>
        <dbReference type="SAM" id="Phobius"/>
    </source>
</evidence>
<name>A0ABV4NNZ6_9GAMM</name>
<keyword evidence="1" id="KW-0812">Transmembrane</keyword>
<dbReference type="CDD" id="cd00158">
    <property type="entry name" value="RHOD"/>
    <property type="match status" value="1"/>
</dbReference>
<dbReference type="EMBL" id="JBGMEL010000011">
    <property type="protein sequence ID" value="MFA0791262.1"/>
    <property type="molecule type" value="Genomic_DNA"/>
</dbReference>
<dbReference type="PANTHER" id="PTHR43031:SF18">
    <property type="entry name" value="RHODANESE-RELATED SULFURTRANSFERASES"/>
    <property type="match status" value="1"/>
</dbReference>
<proteinExistence type="predicted"/>
<dbReference type="SUPFAM" id="SSF52821">
    <property type="entry name" value="Rhodanese/Cell cycle control phosphatase"/>
    <property type="match status" value="1"/>
</dbReference>
<protein>
    <submittedName>
        <fullName evidence="3">Rhodanese-like domain-containing protein</fullName>
    </submittedName>
</protein>
<dbReference type="Gene3D" id="3.40.250.10">
    <property type="entry name" value="Rhodanese-like domain"/>
    <property type="match status" value="1"/>
</dbReference>
<keyword evidence="4" id="KW-1185">Reference proteome</keyword>
<dbReference type="InterPro" id="IPR001763">
    <property type="entry name" value="Rhodanese-like_dom"/>
</dbReference>
<dbReference type="InterPro" id="IPR036873">
    <property type="entry name" value="Rhodanese-like_dom_sf"/>
</dbReference>
<dbReference type="Proteomes" id="UP001569414">
    <property type="component" value="Unassembled WGS sequence"/>
</dbReference>
<feature type="transmembrane region" description="Helical" evidence="1">
    <location>
        <begin position="42"/>
        <end position="64"/>
    </location>
</feature>
<dbReference type="Pfam" id="PF00581">
    <property type="entry name" value="Rhodanese"/>
    <property type="match status" value="1"/>
</dbReference>
<sequence>MSAVGGTFCWLEIRHNRVYSRQLWRSCAVTITTMDFGGGVDFFVFLSEQWLLVGLLVALLYALVLSERYKAGVPVSLHEVTRLINSDGAKVLDVRDRSEFTAGHIVDALHIPHGEVAERFAELEPFKEKVVIVADKMGQHAGPAGRLLKQKGFQVRRLQGGMSEWSNQNLPLVKGKG</sequence>
<evidence type="ECO:0000313" key="3">
    <source>
        <dbReference type="EMBL" id="MFA0791262.1"/>
    </source>
</evidence>